<comment type="caution">
    <text evidence="3">The sequence shown here is derived from an EMBL/GenBank/DDBJ whole genome shotgun (WGS) entry which is preliminary data.</text>
</comment>
<name>A0A835IJ01_9MAGN</name>
<keyword evidence="1" id="KW-0862">Zinc</keyword>
<dbReference type="InterPro" id="IPR001878">
    <property type="entry name" value="Znf_CCHC"/>
</dbReference>
<proteinExistence type="predicted"/>
<dbReference type="OrthoDB" id="1997111at2759"/>
<evidence type="ECO:0000313" key="3">
    <source>
        <dbReference type="EMBL" id="KAF9617282.1"/>
    </source>
</evidence>
<evidence type="ECO:0000256" key="1">
    <source>
        <dbReference type="PROSITE-ProRule" id="PRU00047"/>
    </source>
</evidence>
<keyword evidence="1" id="KW-0863">Zinc-finger</keyword>
<evidence type="ECO:0000313" key="4">
    <source>
        <dbReference type="Proteomes" id="UP000631114"/>
    </source>
</evidence>
<gene>
    <name evidence="3" type="ORF">IFM89_035226</name>
</gene>
<dbReference type="AlphaFoldDB" id="A0A835IJ01"/>
<keyword evidence="4" id="KW-1185">Reference proteome</keyword>
<accession>A0A835IJ01</accession>
<dbReference type="Proteomes" id="UP000631114">
    <property type="component" value="Unassembled WGS sequence"/>
</dbReference>
<sequence length="160" mass="17807">MKRCSFVIGSEGLLSESLITLPIRGGDDLLYFNDVLRSLADYFHGGSNSCESWIVPSCSTYGTCFNCGECDHWKLDCPWLHHPCVKGCGQTMKVKGFKWFDEALAELMNVESTPDKMKGKNEVNMEEGKLKFCIGGPVKMQIEGNVSDVTQLIKNLSLLN</sequence>
<dbReference type="EMBL" id="JADFTS010000003">
    <property type="protein sequence ID" value="KAF9617282.1"/>
    <property type="molecule type" value="Genomic_DNA"/>
</dbReference>
<evidence type="ECO:0000259" key="2">
    <source>
        <dbReference type="PROSITE" id="PS50158"/>
    </source>
</evidence>
<organism evidence="3 4">
    <name type="scientific">Coptis chinensis</name>
    <dbReference type="NCBI Taxonomy" id="261450"/>
    <lineage>
        <taxon>Eukaryota</taxon>
        <taxon>Viridiplantae</taxon>
        <taxon>Streptophyta</taxon>
        <taxon>Embryophyta</taxon>
        <taxon>Tracheophyta</taxon>
        <taxon>Spermatophyta</taxon>
        <taxon>Magnoliopsida</taxon>
        <taxon>Ranunculales</taxon>
        <taxon>Ranunculaceae</taxon>
        <taxon>Coptidoideae</taxon>
        <taxon>Coptis</taxon>
    </lineage>
</organism>
<reference evidence="3 4" key="1">
    <citation type="submission" date="2020-10" db="EMBL/GenBank/DDBJ databases">
        <title>The Coptis chinensis genome and diversification of protoberbering-type alkaloids.</title>
        <authorList>
            <person name="Wang B."/>
            <person name="Shu S."/>
            <person name="Song C."/>
            <person name="Liu Y."/>
        </authorList>
    </citation>
    <scope>NUCLEOTIDE SEQUENCE [LARGE SCALE GENOMIC DNA]</scope>
    <source>
        <strain evidence="3">HL-2020</strain>
        <tissue evidence="3">Leaf</tissue>
    </source>
</reference>
<feature type="domain" description="CCHC-type" evidence="2">
    <location>
        <begin position="64"/>
        <end position="78"/>
    </location>
</feature>
<keyword evidence="1" id="KW-0479">Metal-binding</keyword>
<dbReference type="GO" id="GO:0008270">
    <property type="term" value="F:zinc ion binding"/>
    <property type="evidence" value="ECO:0007669"/>
    <property type="project" value="UniProtKB-KW"/>
</dbReference>
<dbReference type="PROSITE" id="PS50158">
    <property type="entry name" value="ZF_CCHC"/>
    <property type="match status" value="1"/>
</dbReference>
<protein>
    <recommendedName>
        <fullName evidence="2">CCHC-type domain-containing protein</fullName>
    </recommendedName>
</protein>
<dbReference type="GO" id="GO:0003676">
    <property type="term" value="F:nucleic acid binding"/>
    <property type="evidence" value="ECO:0007669"/>
    <property type="project" value="InterPro"/>
</dbReference>